<feature type="domain" description="Calcineurin-like phosphoesterase" evidence="1">
    <location>
        <begin position="135"/>
        <end position="319"/>
    </location>
</feature>
<dbReference type="InterPro" id="IPR029052">
    <property type="entry name" value="Metallo-depent_PP-like"/>
</dbReference>
<dbReference type="InterPro" id="IPR004843">
    <property type="entry name" value="Calcineurin-like_PHP"/>
</dbReference>
<evidence type="ECO:0000313" key="3">
    <source>
        <dbReference type="Proteomes" id="UP000257039"/>
    </source>
</evidence>
<dbReference type="SUPFAM" id="SSF56300">
    <property type="entry name" value="Metallo-dependent phosphatases"/>
    <property type="match status" value="1"/>
</dbReference>
<protein>
    <submittedName>
        <fullName evidence="2">Metallophosphoesterase</fullName>
    </submittedName>
</protein>
<reference evidence="2 3" key="1">
    <citation type="submission" date="2017-04" db="EMBL/GenBank/DDBJ databases">
        <title>Draft genome sequence of Zooshikella ganghwensis VG4 isolated from Red Sea sediments.</title>
        <authorList>
            <person name="Rehman Z."/>
            <person name="Alam I."/>
            <person name="Kamau A."/>
            <person name="Bajic V."/>
            <person name="Leiknes T."/>
        </authorList>
    </citation>
    <scope>NUCLEOTIDE SEQUENCE [LARGE SCALE GENOMIC DNA]</scope>
    <source>
        <strain evidence="2 3">VG4</strain>
    </source>
</reference>
<dbReference type="Pfam" id="PF00149">
    <property type="entry name" value="Metallophos"/>
    <property type="match status" value="1"/>
</dbReference>
<accession>A0A4P9VRZ6</accession>
<comment type="caution">
    <text evidence="2">The sequence shown here is derived from an EMBL/GenBank/DDBJ whole genome shotgun (WGS) entry which is preliminary data.</text>
</comment>
<evidence type="ECO:0000259" key="1">
    <source>
        <dbReference type="Pfam" id="PF00149"/>
    </source>
</evidence>
<dbReference type="AlphaFoldDB" id="A0A4P9VRZ6"/>
<gene>
    <name evidence="2" type="ORF">B9G39_18075</name>
</gene>
<dbReference type="GO" id="GO:0016787">
    <property type="term" value="F:hydrolase activity"/>
    <property type="evidence" value="ECO:0007669"/>
    <property type="project" value="InterPro"/>
</dbReference>
<evidence type="ECO:0000313" key="2">
    <source>
        <dbReference type="EMBL" id="RDH45194.1"/>
    </source>
</evidence>
<dbReference type="Gene3D" id="3.60.21.10">
    <property type="match status" value="1"/>
</dbReference>
<keyword evidence="3" id="KW-1185">Reference proteome</keyword>
<dbReference type="Proteomes" id="UP000257039">
    <property type="component" value="Unassembled WGS sequence"/>
</dbReference>
<proteinExistence type="predicted"/>
<dbReference type="RefSeq" id="WP_094788191.1">
    <property type="nucleotide sequence ID" value="NZ_NDXW01000001.1"/>
</dbReference>
<sequence length="402" mass="45358">MSFEKHLIDRVKNAYESFKNKVDKDTHDSVIAAFEEVHRNIDSIIKGNDGSTIGSEFAHALALLDKVPDDLKQLPQKTEDLTTRVRPDGELLGVGKWEMLDPDWIEAIEQLLLHFDHKAEFNTNPVCLHIPDNVSIVIAGDWGTGNWREKSPSSLVGKHIAKLNPDYTIHLGDVYYAGTKEQEINNLVELWPMGSQGAFTLNSNHEMYSGAIPYFQQALAKRFVKQKGCSYFALENSNWLIVGLDTAYHASAKDLYLKGKLDDSQINWLKTLPTHKRIIVLSHHEGYDIKGKNKGSVYDQVIDALGREPDFWYWGHLHNAIAYKPKGKFYGRCIGHGSIPYGDATLLKGEDTVAWYENKSANDPDIPLRVLNGFALITLNEQLLSERLIAENGDVRFENQGL</sequence>
<dbReference type="EMBL" id="NDXW01000001">
    <property type="protein sequence ID" value="RDH45194.1"/>
    <property type="molecule type" value="Genomic_DNA"/>
</dbReference>
<organism evidence="2 3">
    <name type="scientific">Zooshikella ganghwensis</name>
    <dbReference type="NCBI Taxonomy" id="202772"/>
    <lineage>
        <taxon>Bacteria</taxon>
        <taxon>Pseudomonadati</taxon>
        <taxon>Pseudomonadota</taxon>
        <taxon>Gammaproteobacteria</taxon>
        <taxon>Oceanospirillales</taxon>
        <taxon>Zooshikellaceae</taxon>
        <taxon>Zooshikella</taxon>
    </lineage>
</organism>
<name>A0A4P9VRZ6_9GAMM</name>